<evidence type="ECO:0000256" key="5">
    <source>
        <dbReference type="ARBA" id="ARBA00022737"/>
    </source>
</evidence>
<comment type="caution">
    <text evidence="14">The sequence shown here is derived from an EMBL/GenBank/DDBJ whole genome shotgun (WGS) entry which is preliminary data.</text>
</comment>
<evidence type="ECO:0000313" key="14">
    <source>
        <dbReference type="EMBL" id="CAF1004472.1"/>
    </source>
</evidence>
<evidence type="ECO:0000313" key="17">
    <source>
        <dbReference type="Proteomes" id="UP000663829"/>
    </source>
</evidence>
<dbReference type="Proteomes" id="UP000681722">
    <property type="component" value="Unassembled WGS sequence"/>
</dbReference>
<dbReference type="EMBL" id="CAJOBA010003238">
    <property type="protein sequence ID" value="CAF3675328.1"/>
    <property type="molecule type" value="Genomic_DNA"/>
</dbReference>
<feature type="region of interest" description="Disordered" evidence="12">
    <location>
        <begin position="115"/>
        <end position="134"/>
    </location>
</feature>
<accession>A0A814H313</accession>
<feature type="compositionally biased region" description="Pro residues" evidence="12">
    <location>
        <begin position="9"/>
        <end position="18"/>
    </location>
</feature>
<protein>
    <recommendedName>
        <fullName evidence="3">Centrosomal protein POC5</fullName>
    </recommendedName>
    <alternativeName>
        <fullName evidence="9">Protein of centriole 5</fullName>
    </alternativeName>
</protein>
<proteinExistence type="inferred from homology"/>
<keyword evidence="4" id="KW-0963">Cytoplasm</keyword>
<evidence type="ECO:0000256" key="7">
    <source>
        <dbReference type="ARBA" id="ARBA00023212"/>
    </source>
</evidence>
<keyword evidence="17" id="KW-1185">Reference proteome</keyword>
<reference evidence="14" key="1">
    <citation type="submission" date="2021-02" db="EMBL/GenBank/DDBJ databases">
        <authorList>
            <person name="Nowell W R."/>
        </authorList>
    </citation>
    <scope>NUCLEOTIDE SEQUENCE</scope>
</reference>
<keyword evidence="8" id="KW-0131">Cell cycle</keyword>
<feature type="region of interest" description="Disordered" evidence="12">
    <location>
        <begin position="460"/>
        <end position="521"/>
    </location>
</feature>
<feature type="region of interest" description="Disordered" evidence="12">
    <location>
        <begin position="1"/>
        <end position="25"/>
    </location>
</feature>
<evidence type="ECO:0000313" key="16">
    <source>
        <dbReference type="EMBL" id="CAF3775833.1"/>
    </source>
</evidence>
<evidence type="ECO:0000256" key="2">
    <source>
        <dbReference type="ARBA" id="ARBA00010411"/>
    </source>
</evidence>
<dbReference type="Proteomes" id="UP000682733">
    <property type="component" value="Unassembled WGS sequence"/>
</dbReference>
<evidence type="ECO:0000256" key="11">
    <source>
        <dbReference type="SAM" id="Coils"/>
    </source>
</evidence>
<evidence type="ECO:0000256" key="1">
    <source>
        <dbReference type="ARBA" id="ARBA00004114"/>
    </source>
</evidence>
<feature type="region of interest" description="Disordered" evidence="12">
    <location>
        <begin position="410"/>
        <end position="437"/>
    </location>
</feature>
<dbReference type="EMBL" id="CAJOBC010003285">
    <property type="protein sequence ID" value="CAF3775833.1"/>
    <property type="molecule type" value="Genomic_DNA"/>
</dbReference>
<keyword evidence="6 11" id="KW-0175">Coiled coil</keyword>
<comment type="function">
    <text evidence="10">Essential for the assembly of the distal half of centrioles, required for centriole elongation. Acts as a negative regulator of centriole elongation.</text>
</comment>
<dbReference type="GO" id="GO:0005814">
    <property type="term" value="C:centriole"/>
    <property type="evidence" value="ECO:0007669"/>
    <property type="project" value="UniProtKB-SubCell"/>
</dbReference>
<keyword evidence="7" id="KW-0206">Cytoskeleton</keyword>
<feature type="compositionally biased region" description="Polar residues" evidence="12">
    <location>
        <begin position="494"/>
        <end position="507"/>
    </location>
</feature>
<dbReference type="Proteomes" id="UP000677228">
    <property type="component" value="Unassembled WGS sequence"/>
</dbReference>
<evidence type="ECO:0000256" key="6">
    <source>
        <dbReference type="ARBA" id="ARBA00023054"/>
    </source>
</evidence>
<feature type="compositionally biased region" description="Basic and acidic residues" evidence="12">
    <location>
        <begin position="116"/>
        <end position="131"/>
    </location>
</feature>
<dbReference type="Proteomes" id="UP000663829">
    <property type="component" value="Unassembled WGS sequence"/>
</dbReference>
<dbReference type="InterPro" id="IPR033351">
    <property type="entry name" value="POC5"/>
</dbReference>
<evidence type="ECO:0000256" key="9">
    <source>
        <dbReference type="ARBA" id="ARBA00031694"/>
    </source>
</evidence>
<evidence type="ECO:0000256" key="12">
    <source>
        <dbReference type="SAM" id="MobiDB-lite"/>
    </source>
</evidence>
<evidence type="ECO:0000313" key="15">
    <source>
        <dbReference type="EMBL" id="CAF3675328.1"/>
    </source>
</evidence>
<dbReference type="AlphaFoldDB" id="A0A814H313"/>
<feature type="compositionally biased region" description="Polar residues" evidence="12">
    <location>
        <begin position="410"/>
        <end position="423"/>
    </location>
</feature>
<dbReference type="PANTHER" id="PTHR28618">
    <property type="entry name" value="CENTROSOMAL PROTEIN POC5"/>
    <property type="match status" value="1"/>
</dbReference>
<dbReference type="OrthoDB" id="10064898at2759"/>
<evidence type="ECO:0000256" key="4">
    <source>
        <dbReference type="ARBA" id="ARBA00022490"/>
    </source>
</evidence>
<feature type="compositionally biased region" description="Basic and acidic residues" evidence="12">
    <location>
        <begin position="460"/>
        <end position="470"/>
    </location>
</feature>
<comment type="similarity">
    <text evidence="2">Belongs to the POC5 family.</text>
</comment>
<keyword evidence="5" id="KW-0677">Repeat</keyword>
<name>A0A814H313_9BILA</name>
<evidence type="ECO:0000256" key="3">
    <source>
        <dbReference type="ARBA" id="ARBA00014910"/>
    </source>
</evidence>
<sequence>MSACSDTLCPPPHLPPDSPGSAVSSRLQNEYDDILLRAVLIPTSYPDDLTNTNEIPSAVNGRRTPTSRIEKTNIDLIDLNSPTQQHTLENSRIRDGPLNSLLSSMAATSAISMTDQQKRQQQQKENDEKIHIGGCGNSIDQHLARYSELIAVDMETKPLTEKMDHWYLDFKKSLTNEIEKLRLQFLEEAQQTTLREKQKQAKEYIRLNQDIKLMKDMLTKYELTIEQKDQAQTNLNKALNLLYSKTVGYRRYYEWRTTYADKRRQIFTEQLAKRYYEQKLKRQAMLKWKQMTERQWKQRFETACEKKAKDICLEIGNDYELKCTQLELQLVQANDEIARLKQDRDTQDETMKKAFMRGVCALNLEAMSVFLKNTCDGEQQQQNINNNSSVIDQVKRTTSNELLTDNSTVRQYSSDEQPCITTTTDERDTSLNSSHHRPYHSFPTHVYKEFLPSTIYRTGEPHRQQHEQKVGKNKRTSSAGTNENRYIASRKRQNYSSRHPSSGSGNNIVVERHAPINNIRS</sequence>
<organism evidence="14 17">
    <name type="scientific">Didymodactylos carnosus</name>
    <dbReference type="NCBI Taxonomy" id="1234261"/>
    <lineage>
        <taxon>Eukaryota</taxon>
        <taxon>Metazoa</taxon>
        <taxon>Spiralia</taxon>
        <taxon>Gnathifera</taxon>
        <taxon>Rotifera</taxon>
        <taxon>Eurotatoria</taxon>
        <taxon>Bdelloidea</taxon>
        <taxon>Philodinida</taxon>
        <taxon>Philodinidae</taxon>
        <taxon>Didymodactylos</taxon>
    </lineage>
</organism>
<feature type="coiled-coil region" evidence="11">
    <location>
        <begin position="316"/>
        <end position="350"/>
    </location>
</feature>
<evidence type="ECO:0000256" key="10">
    <source>
        <dbReference type="ARBA" id="ARBA00049959"/>
    </source>
</evidence>
<evidence type="ECO:0000313" key="13">
    <source>
        <dbReference type="EMBL" id="CAF0893486.1"/>
    </source>
</evidence>
<dbReference type="EMBL" id="CAJNOQ010003285">
    <property type="protein sequence ID" value="CAF1004472.1"/>
    <property type="molecule type" value="Genomic_DNA"/>
</dbReference>
<dbReference type="PANTHER" id="PTHR28618:SF1">
    <property type="entry name" value="CENTROSOMAL PROTEIN POC5"/>
    <property type="match status" value="1"/>
</dbReference>
<dbReference type="EMBL" id="CAJNOK010003238">
    <property type="protein sequence ID" value="CAF0893486.1"/>
    <property type="molecule type" value="Genomic_DNA"/>
</dbReference>
<gene>
    <name evidence="14" type="ORF">GPM918_LOCUS13935</name>
    <name evidence="13" type="ORF">OVA965_LOCUS9249</name>
    <name evidence="16" type="ORF">SRO942_LOCUS13935</name>
    <name evidence="15" type="ORF">TMI583_LOCUS9244</name>
</gene>
<evidence type="ECO:0000256" key="8">
    <source>
        <dbReference type="ARBA" id="ARBA00023306"/>
    </source>
</evidence>
<comment type="subcellular location">
    <subcellularLocation>
        <location evidence="1">Cytoplasm</location>
        <location evidence="1">Cytoskeleton</location>
        <location evidence="1">Microtubule organizing center</location>
        <location evidence="1">Centrosome</location>
        <location evidence="1">Centriole</location>
    </subcellularLocation>
</comment>